<dbReference type="RefSeq" id="WP_103130130.1">
    <property type="nucleotide sequence ID" value="NZ_BFAG01000010.1"/>
</dbReference>
<comment type="caution">
    <text evidence="1">The sequence shown here is derived from an EMBL/GenBank/DDBJ whole genome shotgun (WGS) entry which is preliminary data.</text>
</comment>
<dbReference type="InterPro" id="IPR051673">
    <property type="entry name" value="SSDNA_exonuclease_RecJ"/>
</dbReference>
<name>A0A2I9DNV2_9DEIO</name>
<proteinExistence type="predicted"/>
<evidence type="ECO:0008006" key="3">
    <source>
        <dbReference type="Google" id="ProtNLM"/>
    </source>
</evidence>
<organism evidence="1 2">
    <name type="scientific">Deinococcus aerius</name>
    <dbReference type="NCBI Taxonomy" id="200253"/>
    <lineage>
        <taxon>Bacteria</taxon>
        <taxon>Thermotogati</taxon>
        <taxon>Deinococcota</taxon>
        <taxon>Deinococci</taxon>
        <taxon>Deinococcales</taxon>
        <taxon>Deinococcaceae</taxon>
        <taxon>Deinococcus</taxon>
    </lineage>
</organism>
<dbReference type="EMBL" id="BFAG01000010">
    <property type="protein sequence ID" value="GBF06791.1"/>
    <property type="molecule type" value="Genomic_DNA"/>
</dbReference>
<keyword evidence="2" id="KW-1185">Reference proteome</keyword>
<protein>
    <recommendedName>
        <fullName evidence="3">DHH family phosphoesterase</fullName>
    </recommendedName>
</protein>
<dbReference type="InterPro" id="IPR038763">
    <property type="entry name" value="DHH_sf"/>
</dbReference>
<evidence type="ECO:0000313" key="1">
    <source>
        <dbReference type="EMBL" id="GBF06791.1"/>
    </source>
</evidence>
<dbReference type="PANTHER" id="PTHR30255:SF2">
    <property type="entry name" value="SINGLE-STRANDED-DNA-SPECIFIC EXONUCLEASE RECJ"/>
    <property type="match status" value="1"/>
</dbReference>
<dbReference type="Gene3D" id="3.90.1640.30">
    <property type="match status" value="1"/>
</dbReference>
<sequence length="358" mass="37686">MSGVPLQTALPPAQEATRAFLNSLDPARRVVVFCHFDADGLSAGALFGRTLPRLGFRDVRVVPSGRGESAFSDAARARLGALGPQGLIVTDLGVNGRGVLPDVPTLYVDHHQPDGVPTGNVTVVSGYTWDPIPASAWLAYELLAPLADIADLAWIGAVGTLGDLGDSAPWDALPEIKKRYTAKWLREAVALVNAARRSSAFDIGTPLNLLLSAAGPKELATDDAHGADRLRTYRAEVSAELAAARRAAPKFSATGPYALLRLHSGAQIHPLIAQQWRGRLPGHAVIAANTGYLPDTVAFSMRTARKDLNLPAILQGIEVGDVGGSYGHGHDQASGGQLPPGAFNQVLEALGFDESVRV</sequence>
<evidence type="ECO:0000313" key="2">
    <source>
        <dbReference type="Proteomes" id="UP000236569"/>
    </source>
</evidence>
<dbReference type="AlphaFoldDB" id="A0A2I9DNV2"/>
<gene>
    <name evidence="1" type="ORF">DAERI_100154</name>
</gene>
<dbReference type="SUPFAM" id="SSF64182">
    <property type="entry name" value="DHH phosphoesterases"/>
    <property type="match status" value="1"/>
</dbReference>
<dbReference type="PANTHER" id="PTHR30255">
    <property type="entry name" value="SINGLE-STRANDED-DNA-SPECIFIC EXONUCLEASE RECJ"/>
    <property type="match status" value="1"/>
</dbReference>
<dbReference type="Proteomes" id="UP000236569">
    <property type="component" value="Unassembled WGS sequence"/>
</dbReference>
<reference evidence="2" key="1">
    <citation type="submission" date="2018-01" db="EMBL/GenBank/DDBJ databases">
        <title>Draft Genome Sequence of the Radioresistant Bacterium Deinococcus aerius TR0125, Isolated from the Higher Atmosphere above Japan.</title>
        <authorList>
            <person name="Satoh K."/>
            <person name="Arai H."/>
            <person name="Sanzen T."/>
            <person name="Kawaguchi Y."/>
            <person name="Hayashi H."/>
            <person name="Yokobori S."/>
            <person name="Yamagishi A."/>
            <person name="Oono Y."/>
            <person name="Narumi I."/>
        </authorList>
    </citation>
    <scope>NUCLEOTIDE SEQUENCE [LARGE SCALE GENOMIC DNA]</scope>
    <source>
        <strain evidence="2">TR0125</strain>
    </source>
</reference>
<dbReference type="OrthoDB" id="868021at2"/>
<accession>A0A2I9DNV2</accession>